<evidence type="ECO:0000313" key="1">
    <source>
        <dbReference type="EMBL" id="VDN57205.1"/>
    </source>
</evidence>
<name>A0A0N4U7P8_DRAME</name>
<dbReference type="Proteomes" id="UP000038040">
    <property type="component" value="Unplaced"/>
</dbReference>
<sequence length="34" mass="4141">MQNESLIRIRQIRYAAFELVEPKCRIYFAHFVVV</sequence>
<reference evidence="1 3" key="2">
    <citation type="submission" date="2018-11" db="EMBL/GenBank/DDBJ databases">
        <authorList>
            <consortium name="Pathogen Informatics"/>
        </authorList>
    </citation>
    <scope>NUCLEOTIDE SEQUENCE [LARGE SCALE GENOMIC DNA]</scope>
</reference>
<gene>
    <name evidence="1" type="ORF">DME_LOCUS7178</name>
</gene>
<protein>
    <submittedName>
        <fullName evidence="4">Chorismate--pyruvate lyase</fullName>
    </submittedName>
</protein>
<dbReference type="WBParaSite" id="DME_0000301901-mRNA-1">
    <property type="protein sequence ID" value="DME_0000301901-mRNA-1"/>
    <property type="gene ID" value="DME_0000301901"/>
</dbReference>
<proteinExistence type="predicted"/>
<evidence type="ECO:0000313" key="2">
    <source>
        <dbReference type="Proteomes" id="UP000038040"/>
    </source>
</evidence>
<organism evidence="2 4">
    <name type="scientific">Dracunculus medinensis</name>
    <name type="common">Guinea worm</name>
    <dbReference type="NCBI Taxonomy" id="318479"/>
    <lineage>
        <taxon>Eukaryota</taxon>
        <taxon>Metazoa</taxon>
        <taxon>Ecdysozoa</taxon>
        <taxon>Nematoda</taxon>
        <taxon>Chromadorea</taxon>
        <taxon>Rhabditida</taxon>
        <taxon>Spirurina</taxon>
        <taxon>Dracunculoidea</taxon>
        <taxon>Dracunculidae</taxon>
        <taxon>Dracunculus</taxon>
    </lineage>
</organism>
<keyword evidence="3" id="KW-1185">Reference proteome</keyword>
<dbReference type="AlphaFoldDB" id="A0A0N4U7P8"/>
<evidence type="ECO:0000313" key="3">
    <source>
        <dbReference type="Proteomes" id="UP000274756"/>
    </source>
</evidence>
<evidence type="ECO:0000313" key="4">
    <source>
        <dbReference type="WBParaSite" id="DME_0000301901-mRNA-1"/>
    </source>
</evidence>
<dbReference type="Proteomes" id="UP000274756">
    <property type="component" value="Unassembled WGS sequence"/>
</dbReference>
<dbReference type="EMBL" id="UYYG01001159">
    <property type="protein sequence ID" value="VDN57205.1"/>
    <property type="molecule type" value="Genomic_DNA"/>
</dbReference>
<reference evidence="4" key="1">
    <citation type="submission" date="2017-02" db="UniProtKB">
        <authorList>
            <consortium name="WormBaseParasite"/>
        </authorList>
    </citation>
    <scope>IDENTIFICATION</scope>
</reference>
<accession>A0A0N4U7P8</accession>